<dbReference type="PATRIC" id="fig|908627.4.peg.6075"/>
<reference evidence="1 2" key="1">
    <citation type="journal article" date="2015" name="Genome Announc.">
        <title>Draft Genome Sequence of Burkholderia sp. Strain PML1(12), an Ectomycorrhizosphere-Inhabiting Bacterium with Effective Mineral-Weathering Ability.</title>
        <authorList>
            <person name="Uroz S."/>
            <person name="Oger P."/>
        </authorList>
    </citation>
    <scope>NUCLEOTIDE SEQUENCE [LARGE SCALE GENOMIC DNA]</scope>
    <source>
        <strain evidence="2">PML1(12)</strain>
    </source>
</reference>
<organism evidence="1 2">
    <name type="scientific">Caballeronia mineralivorans PML1(12)</name>
    <dbReference type="NCBI Taxonomy" id="908627"/>
    <lineage>
        <taxon>Bacteria</taxon>
        <taxon>Pseudomonadati</taxon>
        <taxon>Pseudomonadota</taxon>
        <taxon>Betaproteobacteria</taxon>
        <taxon>Burkholderiales</taxon>
        <taxon>Burkholderiaceae</taxon>
        <taxon>Caballeronia</taxon>
    </lineage>
</organism>
<dbReference type="EMBL" id="AEJF01000163">
    <property type="protein sequence ID" value="KLU23105.1"/>
    <property type="molecule type" value="Genomic_DNA"/>
</dbReference>
<dbReference type="SUPFAM" id="SSF53756">
    <property type="entry name" value="UDP-Glycosyltransferase/glycogen phosphorylase"/>
    <property type="match status" value="1"/>
</dbReference>
<name>A0A0J1CR45_9BURK</name>
<evidence type="ECO:0000313" key="2">
    <source>
        <dbReference type="Proteomes" id="UP000035963"/>
    </source>
</evidence>
<dbReference type="Gene3D" id="3.40.50.2000">
    <property type="entry name" value="Glycogen Phosphorylase B"/>
    <property type="match status" value="1"/>
</dbReference>
<sequence>MKRHDLTDDIHDFADTAALIEQLDLVMTVHTSVAHLAGAFGKLGDWSAPVVQAKAALTAG</sequence>
<gene>
    <name evidence="1" type="ORF">EOS_27175</name>
</gene>
<accession>A0A0J1CR45</accession>
<dbReference type="RefSeq" id="WP_047895279.1">
    <property type="nucleotide sequence ID" value="NZ_AEJF01000163.1"/>
</dbReference>
<dbReference type="AlphaFoldDB" id="A0A0J1CR45"/>
<proteinExistence type="predicted"/>
<dbReference type="OrthoDB" id="9814129at2"/>
<protein>
    <submittedName>
        <fullName evidence="1">Uncharacterized protein</fullName>
    </submittedName>
</protein>
<evidence type="ECO:0000313" key="1">
    <source>
        <dbReference type="EMBL" id="KLU23105.1"/>
    </source>
</evidence>
<keyword evidence="2" id="KW-1185">Reference proteome</keyword>
<comment type="caution">
    <text evidence="1">The sequence shown here is derived from an EMBL/GenBank/DDBJ whole genome shotgun (WGS) entry which is preliminary data.</text>
</comment>
<dbReference type="Proteomes" id="UP000035963">
    <property type="component" value="Unassembled WGS sequence"/>
</dbReference>